<keyword evidence="1" id="KW-0732">Signal</keyword>
<dbReference type="AlphaFoldDB" id="A0AAU2V5F9"/>
<feature type="chain" id="PRO_5043996069" evidence="1">
    <location>
        <begin position="21"/>
        <end position="248"/>
    </location>
</feature>
<feature type="domain" description="DUF4097" evidence="2">
    <location>
        <begin position="130"/>
        <end position="244"/>
    </location>
</feature>
<dbReference type="Pfam" id="PF13349">
    <property type="entry name" value="DUF4097"/>
    <property type="match status" value="1"/>
</dbReference>
<dbReference type="InterPro" id="IPR025164">
    <property type="entry name" value="Toastrack_DUF4097"/>
</dbReference>
<feature type="signal peptide" evidence="1">
    <location>
        <begin position="1"/>
        <end position="20"/>
    </location>
</feature>
<protein>
    <submittedName>
        <fullName evidence="3">DUF4097 family beta strand repeat-containing protein</fullName>
    </submittedName>
</protein>
<proteinExistence type="predicted"/>
<evidence type="ECO:0000256" key="1">
    <source>
        <dbReference type="SAM" id="SignalP"/>
    </source>
</evidence>
<evidence type="ECO:0000313" key="3">
    <source>
        <dbReference type="EMBL" id="WTW62399.1"/>
    </source>
</evidence>
<gene>
    <name evidence="3" type="ORF">OG549_18040</name>
</gene>
<dbReference type="PROSITE" id="PS51257">
    <property type="entry name" value="PROKAR_LIPOPROTEIN"/>
    <property type="match status" value="1"/>
</dbReference>
<sequence>MRTTRLRIRTIAAVSLTALAAGALGACGPLDDKTFKDDATVKDKITAVRIDGNSDGFRVRGKKGRDTAAVHREVNYRGKSKPDGTTYHVENGVLVLKGCSGHCSVDYTVDVPAGIPVTGSTEAGALSLSSVGQVKVSTTDGGVKVHDATGPVDIRTTNGSINGDGLKGTGITARASNGSISLTPDTVQNVTAQTTNGSITVTAPSAQYQVSAQTRSGNKKLGIPDAPTAAHRLNLTTSNGDISVKSAK</sequence>
<organism evidence="3">
    <name type="scientific">Streptomyces sp. NBC_00003</name>
    <dbReference type="NCBI Taxonomy" id="2903608"/>
    <lineage>
        <taxon>Bacteria</taxon>
        <taxon>Bacillati</taxon>
        <taxon>Actinomycetota</taxon>
        <taxon>Actinomycetes</taxon>
        <taxon>Kitasatosporales</taxon>
        <taxon>Streptomycetaceae</taxon>
        <taxon>Streptomyces</taxon>
    </lineage>
</organism>
<dbReference type="EMBL" id="CP108318">
    <property type="protein sequence ID" value="WTW62399.1"/>
    <property type="molecule type" value="Genomic_DNA"/>
</dbReference>
<name>A0AAU2V5F9_9ACTN</name>
<evidence type="ECO:0000259" key="2">
    <source>
        <dbReference type="Pfam" id="PF13349"/>
    </source>
</evidence>
<reference evidence="3" key="1">
    <citation type="submission" date="2022-10" db="EMBL/GenBank/DDBJ databases">
        <title>The complete genomes of actinobacterial strains from the NBC collection.</title>
        <authorList>
            <person name="Joergensen T.S."/>
            <person name="Alvarez Arevalo M."/>
            <person name="Sterndorff E.B."/>
            <person name="Faurdal D."/>
            <person name="Vuksanovic O."/>
            <person name="Mourched A.-S."/>
            <person name="Charusanti P."/>
            <person name="Shaw S."/>
            <person name="Blin K."/>
            <person name="Weber T."/>
        </authorList>
    </citation>
    <scope>NUCLEOTIDE SEQUENCE</scope>
    <source>
        <strain evidence="3">NBC_00003</strain>
    </source>
</reference>
<accession>A0AAU2V5F9</accession>